<keyword evidence="7" id="KW-0472">Membrane</keyword>
<dbReference type="Pfam" id="PF10191">
    <property type="entry name" value="COG7"/>
    <property type="match status" value="1"/>
</dbReference>
<evidence type="ECO:0000313" key="10">
    <source>
        <dbReference type="Proteomes" id="UP000316759"/>
    </source>
</evidence>
<evidence type="ECO:0000256" key="8">
    <source>
        <dbReference type="ARBA" id="ARBA00031345"/>
    </source>
</evidence>
<dbReference type="PANTHER" id="PTHR21443:SF0">
    <property type="entry name" value="CONSERVED OLIGOMERIC GOLGI COMPLEX SUBUNIT 7"/>
    <property type="match status" value="1"/>
</dbReference>
<evidence type="ECO:0000256" key="2">
    <source>
        <dbReference type="ARBA" id="ARBA00005831"/>
    </source>
</evidence>
<reference evidence="9 10" key="1">
    <citation type="submission" date="2019-04" db="EMBL/GenBank/DDBJ databases">
        <title>Annotation for the trematode Fasciola gigantica.</title>
        <authorList>
            <person name="Choi Y.-J."/>
        </authorList>
    </citation>
    <scope>NUCLEOTIDE SEQUENCE [LARGE SCALE GENOMIC DNA]</scope>
    <source>
        <strain evidence="9">Uganda_cow_1</strain>
    </source>
</reference>
<evidence type="ECO:0000256" key="6">
    <source>
        <dbReference type="ARBA" id="ARBA00023034"/>
    </source>
</evidence>
<keyword evidence="10" id="KW-1185">Reference proteome</keyword>
<evidence type="ECO:0000256" key="1">
    <source>
        <dbReference type="ARBA" id="ARBA00004395"/>
    </source>
</evidence>
<organism evidence="9 10">
    <name type="scientific">Fasciola gigantica</name>
    <name type="common">Giant liver fluke</name>
    <dbReference type="NCBI Taxonomy" id="46835"/>
    <lineage>
        <taxon>Eukaryota</taxon>
        <taxon>Metazoa</taxon>
        <taxon>Spiralia</taxon>
        <taxon>Lophotrochozoa</taxon>
        <taxon>Platyhelminthes</taxon>
        <taxon>Trematoda</taxon>
        <taxon>Digenea</taxon>
        <taxon>Plagiorchiida</taxon>
        <taxon>Echinostomata</taxon>
        <taxon>Echinostomatoidea</taxon>
        <taxon>Fasciolidae</taxon>
        <taxon>Fasciola</taxon>
    </lineage>
</organism>
<evidence type="ECO:0000256" key="4">
    <source>
        <dbReference type="ARBA" id="ARBA00022448"/>
    </source>
</evidence>
<dbReference type="EMBL" id="SUNJ01014407">
    <property type="protein sequence ID" value="TPP56495.1"/>
    <property type="molecule type" value="Genomic_DNA"/>
</dbReference>
<dbReference type="InterPro" id="IPR019335">
    <property type="entry name" value="COG7"/>
</dbReference>
<sequence length="177" mass="19363">MDANYHPRDADEWTVESPEDLVSSHGLAECLRLGYPDAVSVSLSRSEQPWADVCNTQVWGNPDSAALCWLETLVSGVACDLLVSAVLKIESYAATYNRRPDSAEESEDFAVLTEHGAKQLQVDLDYFRNLLDDLGLPLTGNLKALCDLIQCPGEEFANLSASRPPRIVNAVAKLRGI</sequence>
<evidence type="ECO:0000256" key="5">
    <source>
        <dbReference type="ARBA" id="ARBA00022927"/>
    </source>
</evidence>
<dbReference type="GO" id="GO:0006886">
    <property type="term" value="P:intracellular protein transport"/>
    <property type="evidence" value="ECO:0007669"/>
    <property type="project" value="InterPro"/>
</dbReference>
<evidence type="ECO:0000256" key="7">
    <source>
        <dbReference type="ARBA" id="ARBA00023136"/>
    </source>
</evidence>
<dbReference type="Proteomes" id="UP000316759">
    <property type="component" value="Unassembled WGS sequence"/>
</dbReference>
<dbReference type="AlphaFoldDB" id="A0A504Y8L6"/>
<comment type="similarity">
    <text evidence="2">Belongs to the COG7 family.</text>
</comment>
<dbReference type="STRING" id="46835.A0A504Y8L6"/>
<evidence type="ECO:0000256" key="3">
    <source>
        <dbReference type="ARBA" id="ARBA00020984"/>
    </source>
</evidence>
<keyword evidence="6" id="KW-0333">Golgi apparatus</keyword>
<protein>
    <recommendedName>
        <fullName evidence="3">Conserved oligomeric Golgi complex subunit 7</fullName>
    </recommendedName>
    <alternativeName>
        <fullName evidence="8">Component of oligomeric Golgi complex 7</fullName>
    </alternativeName>
</protein>
<dbReference type="GO" id="GO:0006890">
    <property type="term" value="P:retrograde vesicle-mediated transport, Golgi to endoplasmic reticulum"/>
    <property type="evidence" value="ECO:0007669"/>
    <property type="project" value="TreeGrafter"/>
</dbReference>
<keyword evidence="4" id="KW-0813">Transport</keyword>
<evidence type="ECO:0000313" key="9">
    <source>
        <dbReference type="EMBL" id="TPP56495.1"/>
    </source>
</evidence>
<proteinExistence type="inferred from homology"/>
<comment type="subcellular location">
    <subcellularLocation>
        <location evidence="1">Golgi apparatus membrane</location>
        <topology evidence="1">Peripheral membrane protein</topology>
    </subcellularLocation>
</comment>
<accession>A0A504Y8L6</accession>
<keyword evidence="5" id="KW-0653">Protein transport</keyword>
<name>A0A504Y8L6_FASGI</name>
<dbReference type="PANTHER" id="PTHR21443">
    <property type="entry name" value="CONSERVED OLIGOMERIC GOLGI COMPLEX COMPONENT 7"/>
    <property type="match status" value="1"/>
</dbReference>
<dbReference type="GO" id="GO:0000139">
    <property type="term" value="C:Golgi membrane"/>
    <property type="evidence" value="ECO:0007669"/>
    <property type="project" value="UniProtKB-SubCell"/>
</dbReference>
<dbReference type="GO" id="GO:0017119">
    <property type="term" value="C:Golgi transport complex"/>
    <property type="evidence" value="ECO:0007669"/>
    <property type="project" value="InterPro"/>
</dbReference>
<dbReference type="GO" id="GO:0007030">
    <property type="term" value="P:Golgi organization"/>
    <property type="evidence" value="ECO:0007669"/>
    <property type="project" value="TreeGrafter"/>
</dbReference>
<comment type="caution">
    <text evidence="9">The sequence shown here is derived from an EMBL/GenBank/DDBJ whole genome shotgun (WGS) entry which is preliminary data.</text>
</comment>
<gene>
    <name evidence="9" type="ORF">FGIG_10273</name>
</gene>
<dbReference type="OrthoDB" id="245173at2759"/>